<evidence type="ECO:0000313" key="2">
    <source>
        <dbReference type="EMBL" id="TRM10891.1"/>
    </source>
</evidence>
<keyword evidence="2" id="KW-0378">Hydrolase</keyword>
<comment type="caution">
    <text evidence="2">The sequence shown here is derived from an EMBL/GenBank/DDBJ whole genome shotgun (WGS) entry which is preliminary data.</text>
</comment>
<dbReference type="EMBL" id="VJMZ01000001">
    <property type="protein sequence ID" value="TRM10891.1"/>
    <property type="molecule type" value="Genomic_DNA"/>
</dbReference>
<keyword evidence="2" id="KW-0540">Nuclease</keyword>
<accession>A0A549YG79</accession>
<dbReference type="AlphaFoldDB" id="A0A549YG79"/>
<dbReference type="PANTHER" id="PTHR36558">
    <property type="entry name" value="GLR1098 PROTEIN"/>
    <property type="match status" value="1"/>
</dbReference>
<dbReference type="RefSeq" id="WP_142790120.1">
    <property type="nucleotide sequence ID" value="NZ_VJMZ01000001.1"/>
</dbReference>
<dbReference type="InterPro" id="IPR012296">
    <property type="entry name" value="Nuclease_put_TT1808"/>
</dbReference>
<evidence type="ECO:0000259" key="1">
    <source>
        <dbReference type="Pfam" id="PF05685"/>
    </source>
</evidence>
<protein>
    <submittedName>
        <fullName evidence="2">Uma2 family endonuclease</fullName>
    </submittedName>
</protein>
<proteinExistence type="predicted"/>
<sequence length="189" mass="21671">MSIPDEHKRYSYADYLTWDDAERMEIIGGEVVDMSPAPSRKHQQILRDLSTAFANFLRDKTCEVFFAPFDVRLAEENKRDDEINNVVQPDLTVVCDETKLDNSGCNGVPDMIAEITSPSSVKQDRWTKYKLYEKTGVKEYWLVDPENQSVEVHILTGEQYQFQGVFTKEDTIAVHVLPGLALDLSQLFM</sequence>
<feature type="domain" description="Putative restriction endonuclease" evidence="1">
    <location>
        <begin position="13"/>
        <end position="184"/>
    </location>
</feature>
<dbReference type="SUPFAM" id="SSF52980">
    <property type="entry name" value="Restriction endonuclease-like"/>
    <property type="match status" value="1"/>
</dbReference>
<keyword evidence="2" id="KW-0255">Endonuclease</keyword>
<evidence type="ECO:0000313" key="3">
    <source>
        <dbReference type="Proteomes" id="UP000319280"/>
    </source>
</evidence>
<dbReference type="GO" id="GO:0004519">
    <property type="term" value="F:endonuclease activity"/>
    <property type="evidence" value="ECO:0007669"/>
    <property type="project" value="UniProtKB-KW"/>
</dbReference>
<dbReference type="Proteomes" id="UP000319280">
    <property type="component" value="Unassembled WGS sequence"/>
</dbReference>
<dbReference type="CDD" id="cd06260">
    <property type="entry name" value="DUF820-like"/>
    <property type="match status" value="1"/>
</dbReference>
<dbReference type="PANTHER" id="PTHR36558:SF1">
    <property type="entry name" value="RESTRICTION ENDONUCLEASE DOMAIN-CONTAINING PROTEIN-RELATED"/>
    <property type="match status" value="1"/>
</dbReference>
<reference evidence="2 3" key="1">
    <citation type="submission" date="2019-07" db="EMBL/GenBank/DDBJ databases">
        <title>Genomic analysis of Lentibacillus sp. NKC851-2.</title>
        <authorList>
            <person name="Oh Y.J."/>
        </authorList>
    </citation>
    <scope>NUCLEOTIDE SEQUENCE [LARGE SCALE GENOMIC DNA]</scope>
    <source>
        <strain evidence="2 3">NKC851-2</strain>
    </source>
</reference>
<gene>
    <name evidence="2" type="ORF">FH966_03685</name>
</gene>
<keyword evidence="3" id="KW-1185">Reference proteome</keyword>
<dbReference type="InterPro" id="IPR011335">
    <property type="entry name" value="Restrct_endonuc-II-like"/>
</dbReference>
<dbReference type="InterPro" id="IPR008538">
    <property type="entry name" value="Uma2"/>
</dbReference>
<dbReference type="Pfam" id="PF05685">
    <property type="entry name" value="Uma2"/>
    <property type="match status" value="1"/>
</dbReference>
<name>A0A549YG79_9BACI</name>
<dbReference type="Gene3D" id="3.90.1570.10">
    <property type="entry name" value="tt1808, chain A"/>
    <property type="match status" value="1"/>
</dbReference>
<organism evidence="2 3">
    <name type="scientific">Lentibacillus cibarius</name>
    <dbReference type="NCBI Taxonomy" id="2583219"/>
    <lineage>
        <taxon>Bacteria</taxon>
        <taxon>Bacillati</taxon>
        <taxon>Bacillota</taxon>
        <taxon>Bacilli</taxon>
        <taxon>Bacillales</taxon>
        <taxon>Bacillaceae</taxon>
        <taxon>Lentibacillus</taxon>
    </lineage>
</organism>